<reference evidence="1" key="2">
    <citation type="submission" date="2022-06" db="UniProtKB">
        <authorList>
            <consortium name="EnsemblMetazoa"/>
        </authorList>
    </citation>
    <scope>IDENTIFICATION</scope>
    <source>
        <strain evidence="1">DF5081</strain>
    </source>
</reference>
<evidence type="ECO:0000313" key="1">
    <source>
        <dbReference type="EnsemblMetazoa" id="CJA40076.1"/>
    </source>
</evidence>
<dbReference type="EnsemblMetazoa" id="CJA40076.1">
    <property type="protein sequence ID" value="CJA40076.1"/>
    <property type="gene ID" value="WBGene00215924"/>
</dbReference>
<keyword evidence="2" id="KW-1185">Reference proteome</keyword>
<accession>A0A8R1IRA7</accession>
<dbReference type="AlphaFoldDB" id="A0A8R1IRA7"/>
<reference evidence="2" key="1">
    <citation type="submission" date="2010-08" db="EMBL/GenBank/DDBJ databases">
        <authorList>
            <consortium name="Caenorhabditis japonica Sequencing Consortium"/>
            <person name="Wilson R.K."/>
        </authorList>
    </citation>
    <scope>NUCLEOTIDE SEQUENCE [LARGE SCALE GENOMIC DNA]</scope>
    <source>
        <strain evidence="2">DF5081</strain>
    </source>
</reference>
<dbReference type="Proteomes" id="UP000005237">
    <property type="component" value="Unassembled WGS sequence"/>
</dbReference>
<proteinExistence type="predicted"/>
<organism evidence="1 2">
    <name type="scientific">Caenorhabditis japonica</name>
    <dbReference type="NCBI Taxonomy" id="281687"/>
    <lineage>
        <taxon>Eukaryota</taxon>
        <taxon>Metazoa</taxon>
        <taxon>Ecdysozoa</taxon>
        <taxon>Nematoda</taxon>
        <taxon>Chromadorea</taxon>
        <taxon>Rhabditida</taxon>
        <taxon>Rhabditina</taxon>
        <taxon>Rhabditomorpha</taxon>
        <taxon>Rhabditoidea</taxon>
        <taxon>Rhabditidae</taxon>
        <taxon>Peloderinae</taxon>
        <taxon>Caenorhabditis</taxon>
    </lineage>
</organism>
<name>A0A8R1IRA7_CAEJA</name>
<sequence>MSVSPSNIDPAWKRVSLFPLLFPILFAPRSSLLLYECGVRASSGEAQGPRYFLAPRYSRLLRWEENSRRLEMSVVSCCGVQF</sequence>
<evidence type="ECO:0000313" key="2">
    <source>
        <dbReference type="Proteomes" id="UP000005237"/>
    </source>
</evidence>
<protein>
    <submittedName>
        <fullName evidence="1">Uncharacterized protein</fullName>
    </submittedName>
</protein>